<dbReference type="GO" id="GO:0033068">
    <property type="term" value="P:macrolide biosynthetic process"/>
    <property type="evidence" value="ECO:0007669"/>
    <property type="project" value="UniProtKB-ARBA"/>
</dbReference>
<dbReference type="FunFam" id="3.40.366.10:FF:000002">
    <property type="entry name" value="Probable polyketide synthase 2"/>
    <property type="match status" value="1"/>
</dbReference>
<name>A0A1E5P0B1_9ACTN</name>
<feature type="domain" description="Carrier" evidence="10">
    <location>
        <begin position="3863"/>
        <end position="3939"/>
    </location>
</feature>
<dbReference type="OrthoDB" id="9778690at2"/>
<dbReference type="Gene3D" id="1.10.1200.10">
    <property type="entry name" value="ACP-like"/>
    <property type="match status" value="2"/>
</dbReference>
<keyword evidence="14" id="KW-1185">Reference proteome</keyword>
<dbReference type="SMART" id="SM00827">
    <property type="entry name" value="PKS_AT"/>
    <property type="match status" value="2"/>
</dbReference>
<dbReference type="Gene3D" id="3.40.366.10">
    <property type="entry name" value="Malonyl-Coenzyme A Acyl Carrier Protein, domain 2"/>
    <property type="match status" value="2"/>
</dbReference>
<proteinExistence type="predicted"/>
<evidence type="ECO:0000259" key="12">
    <source>
        <dbReference type="PROSITE" id="PS52019"/>
    </source>
</evidence>
<dbReference type="InterPro" id="IPR032821">
    <property type="entry name" value="PKS_assoc"/>
</dbReference>
<dbReference type="SUPFAM" id="SSF53901">
    <property type="entry name" value="Thiolase-like"/>
    <property type="match status" value="2"/>
</dbReference>
<feature type="active site" description="Proton acceptor; for dehydratase activity" evidence="8">
    <location>
        <position position="2797"/>
    </location>
</feature>
<dbReference type="Proteomes" id="UP000095705">
    <property type="component" value="Unassembled WGS sequence"/>
</dbReference>
<dbReference type="GO" id="GO:0004315">
    <property type="term" value="F:3-oxoacyl-[acyl-carrier-protein] synthase activity"/>
    <property type="evidence" value="ECO:0007669"/>
    <property type="project" value="InterPro"/>
</dbReference>
<reference evidence="13 14" key="1">
    <citation type="submission" date="2016-08" db="EMBL/GenBank/DDBJ databases">
        <title>The complete genome of Streptomyces subrutilus 10-1-1.</title>
        <authorList>
            <person name="Chen X."/>
        </authorList>
    </citation>
    <scope>NUCLEOTIDE SEQUENCE [LARGE SCALE GENOMIC DNA]</scope>
    <source>
        <strain evidence="13 14">10-1-1</strain>
    </source>
</reference>
<dbReference type="InterPro" id="IPR016035">
    <property type="entry name" value="Acyl_Trfase/lysoPLipase"/>
</dbReference>
<accession>A0A1E5P0B1</accession>
<dbReference type="InterPro" id="IPR014043">
    <property type="entry name" value="Acyl_transferase_dom"/>
</dbReference>
<dbReference type="InterPro" id="IPR055123">
    <property type="entry name" value="SpnB-like_Rossmann"/>
</dbReference>
<dbReference type="SMART" id="SM00829">
    <property type="entry name" value="PKS_ER"/>
    <property type="match status" value="1"/>
</dbReference>
<dbReference type="GO" id="GO:0006633">
    <property type="term" value="P:fatty acid biosynthetic process"/>
    <property type="evidence" value="ECO:0007669"/>
    <property type="project" value="InterPro"/>
</dbReference>
<dbReference type="Pfam" id="PF21089">
    <property type="entry name" value="PKS_DH_N"/>
    <property type="match status" value="2"/>
</dbReference>
<dbReference type="CDD" id="cd08956">
    <property type="entry name" value="KR_3_FAS_SDR_x"/>
    <property type="match status" value="2"/>
</dbReference>
<dbReference type="Pfam" id="PF00698">
    <property type="entry name" value="Acyl_transf_1"/>
    <property type="match status" value="2"/>
</dbReference>
<keyword evidence="6" id="KW-0511">Multifunctional enzyme</keyword>
<dbReference type="PROSITE" id="PS00012">
    <property type="entry name" value="PHOSPHOPANTETHEINE"/>
    <property type="match status" value="1"/>
</dbReference>
<dbReference type="InterPro" id="IPR014030">
    <property type="entry name" value="Ketoacyl_synth_N"/>
</dbReference>
<dbReference type="Gene3D" id="3.10.129.110">
    <property type="entry name" value="Polyketide synthase dehydratase"/>
    <property type="match status" value="2"/>
</dbReference>
<dbReference type="InterPro" id="IPR016039">
    <property type="entry name" value="Thiolase-like"/>
</dbReference>
<dbReference type="SUPFAM" id="SSF47336">
    <property type="entry name" value="ACP-like"/>
    <property type="match status" value="2"/>
</dbReference>
<evidence type="ECO:0000256" key="5">
    <source>
        <dbReference type="ARBA" id="ARBA00023194"/>
    </source>
</evidence>
<dbReference type="Pfam" id="PF14765">
    <property type="entry name" value="PS-DH"/>
    <property type="match status" value="2"/>
</dbReference>
<feature type="region of interest" description="N-terminal hotdog fold" evidence="8">
    <location>
        <begin position="930"/>
        <end position="1053"/>
    </location>
</feature>
<keyword evidence="4" id="KW-0808">Transferase</keyword>
<dbReference type="InterPro" id="IPR050091">
    <property type="entry name" value="PKS_NRPS_Biosynth_Enz"/>
</dbReference>
<dbReference type="Pfam" id="PF22953">
    <property type="entry name" value="SpnB_Rossmann"/>
    <property type="match status" value="1"/>
</dbReference>
<dbReference type="FunFam" id="3.40.50.720:FF:000209">
    <property type="entry name" value="Polyketide synthase Pks12"/>
    <property type="match status" value="1"/>
</dbReference>
<dbReference type="STRING" id="36818.BGK67_32790"/>
<dbReference type="SMART" id="SM00823">
    <property type="entry name" value="PKS_PP"/>
    <property type="match status" value="2"/>
</dbReference>
<evidence type="ECO:0000256" key="2">
    <source>
        <dbReference type="ARBA" id="ARBA00022450"/>
    </source>
</evidence>
<keyword evidence="2" id="KW-0596">Phosphopantetheine</keyword>
<dbReference type="InterPro" id="IPR013968">
    <property type="entry name" value="PKS_KR"/>
</dbReference>
<dbReference type="CDD" id="cd05195">
    <property type="entry name" value="enoyl_red"/>
    <property type="match status" value="1"/>
</dbReference>
<dbReference type="GO" id="GO:0031177">
    <property type="term" value="F:phosphopantetheine binding"/>
    <property type="evidence" value="ECO:0007669"/>
    <property type="project" value="InterPro"/>
</dbReference>
<evidence type="ECO:0000313" key="14">
    <source>
        <dbReference type="Proteomes" id="UP000095705"/>
    </source>
</evidence>
<organism evidence="13 14">
    <name type="scientific">Streptomyces subrutilus</name>
    <dbReference type="NCBI Taxonomy" id="36818"/>
    <lineage>
        <taxon>Bacteria</taxon>
        <taxon>Bacillati</taxon>
        <taxon>Actinomycetota</taxon>
        <taxon>Actinomycetes</taxon>
        <taxon>Kitasatosporales</taxon>
        <taxon>Streptomycetaceae</taxon>
        <taxon>Streptomyces</taxon>
    </lineage>
</organism>
<evidence type="ECO:0000313" key="13">
    <source>
        <dbReference type="EMBL" id="OEJ22338.1"/>
    </source>
</evidence>
<dbReference type="Pfam" id="PF22621">
    <property type="entry name" value="CurL-like_PKS_C"/>
    <property type="match status" value="1"/>
</dbReference>
<dbReference type="Gene3D" id="3.40.50.11460">
    <property type="match status" value="1"/>
</dbReference>
<dbReference type="Pfam" id="PF16197">
    <property type="entry name" value="KAsynt_C_assoc"/>
    <property type="match status" value="2"/>
</dbReference>
<evidence type="ECO:0000256" key="9">
    <source>
        <dbReference type="SAM" id="MobiDB-lite"/>
    </source>
</evidence>
<dbReference type="InterPro" id="IPR009081">
    <property type="entry name" value="PP-bd_ACP"/>
</dbReference>
<evidence type="ECO:0000259" key="10">
    <source>
        <dbReference type="PROSITE" id="PS50075"/>
    </source>
</evidence>
<evidence type="ECO:0000256" key="4">
    <source>
        <dbReference type="ARBA" id="ARBA00022679"/>
    </source>
</evidence>
<dbReference type="SUPFAM" id="SSF55048">
    <property type="entry name" value="Probable ACP-binding domain of malonyl-CoA ACP transacylase"/>
    <property type="match status" value="2"/>
</dbReference>
<feature type="region of interest" description="Disordered" evidence="9">
    <location>
        <begin position="2228"/>
        <end position="2292"/>
    </location>
</feature>
<dbReference type="SMART" id="SM00825">
    <property type="entry name" value="PKS_KS"/>
    <property type="match status" value="2"/>
</dbReference>
<feature type="domain" description="Ketosynthase family 3 (KS3)" evidence="11">
    <location>
        <begin position="1802"/>
        <end position="2226"/>
    </location>
</feature>
<dbReference type="SMART" id="SM00826">
    <property type="entry name" value="PKS_DH"/>
    <property type="match status" value="2"/>
</dbReference>
<dbReference type="SUPFAM" id="SSF52151">
    <property type="entry name" value="FabD/lysophospholipase-like"/>
    <property type="match status" value="2"/>
</dbReference>
<dbReference type="InterPro" id="IPR011032">
    <property type="entry name" value="GroES-like_sf"/>
</dbReference>
<dbReference type="Pfam" id="PF08240">
    <property type="entry name" value="ADH_N"/>
    <property type="match status" value="1"/>
</dbReference>
<feature type="region of interest" description="C-terminal hotdog fold" evidence="8">
    <location>
        <begin position="2906"/>
        <end position="3061"/>
    </location>
</feature>
<dbReference type="InterPro" id="IPR020807">
    <property type="entry name" value="PKS_DH"/>
</dbReference>
<dbReference type="InterPro" id="IPR006162">
    <property type="entry name" value="Ppantetheine_attach_site"/>
</dbReference>
<dbReference type="InterPro" id="IPR014031">
    <property type="entry name" value="Ketoacyl_synth_C"/>
</dbReference>
<dbReference type="Pfam" id="PF02801">
    <property type="entry name" value="Ketoacyl-synt_C"/>
    <property type="match status" value="2"/>
</dbReference>
<evidence type="ECO:0000256" key="3">
    <source>
        <dbReference type="ARBA" id="ARBA00022553"/>
    </source>
</evidence>
<dbReference type="InterPro" id="IPR018201">
    <property type="entry name" value="Ketoacyl_synth_AS"/>
</dbReference>
<feature type="active site" description="Proton donor; for dehydratase activity" evidence="8">
    <location>
        <position position="2968"/>
    </location>
</feature>
<feature type="region of interest" description="C-terminal hotdog fold" evidence="8">
    <location>
        <begin position="1075"/>
        <end position="1214"/>
    </location>
</feature>
<comment type="caution">
    <text evidence="13">The sequence shown here is derived from an EMBL/GenBank/DDBJ whole genome shotgun (WGS) entry which is preliminary data.</text>
</comment>
<evidence type="ECO:0000259" key="11">
    <source>
        <dbReference type="PROSITE" id="PS52004"/>
    </source>
</evidence>
<dbReference type="SUPFAM" id="SSF51735">
    <property type="entry name" value="NAD(P)-binding Rossmann-fold domains"/>
    <property type="match status" value="5"/>
</dbReference>
<dbReference type="Gene3D" id="3.40.47.10">
    <property type="match status" value="2"/>
</dbReference>
<evidence type="ECO:0000256" key="1">
    <source>
        <dbReference type="ARBA" id="ARBA00004792"/>
    </source>
</evidence>
<protein>
    <recommendedName>
        <fullName evidence="15">SDR family NAD(P)-dependent oxidoreductase</fullName>
    </recommendedName>
</protein>
<dbReference type="InterPro" id="IPR020806">
    <property type="entry name" value="PKS_PP-bd"/>
</dbReference>
<feature type="domain" description="PKS/mFAS DH" evidence="12">
    <location>
        <begin position="2765"/>
        <end position="3061"/>
    </location>
</feature>
<dbReference type="InterPro" id="IPR016036">
    <property type="entry name" value="Malonyl_transacylase_ACP-bd"/>
</dbReference>
<feature type="active site" description="Proton acceptor; for dehydratase activity" evidence="8">
    <location>
        <position position="962"/>
    </location>
</feature>
<dbReference type="GO" id="GO:0016491">
    <property type="term" value="F:oxidoreductase activity"/>
    <property type="evidence" value="ECO:0007669"/>
    <property type="project" value="InterPro"/>
</dbReference>
<dbReference type="FunFam" id="3.40.47.10:FF:000019">
    <property type="entry name" value="Polyketide synthase type I"/>
    <property type="match status" value="2"/>
</dbReference>
<dbReference type="EMBL" id="MEHK01000002">
    <property type="protein sequence ID" value="OEJ22338.1"/>
    <property type="molecule type" value="Genomic_DNA"/>
</dbReference>
<dbReference type="CDD" id="cd00833">
    <property type="entry name" value="PKS"/>
    <property type="match status" value="2"/>
</dbReference>
<dbReference type="InterPro" id="IPR013154">
    <property type="entry name" value="ADH-like_N"/>
</dbReference>
<gene>
    <name evidence="13" type="ORF">BGK67_32790</name>
</gene>
<dbReference type="Pfam" id="PF00109">
    <property type="entry name" value="ketoacyl-synt"/>
    <property type="match status" value="2"/>
</dbReference>
<dbReference type="Gene3D" id="3.90.180.10">
    <property type="entry name" value="Medium-chain alcohol dehydrogenases, catalytic domain"/>
    <property type="match status" value="1"/>
</dbReference>
<comment type="pathway">
    <text evidence="1">Antibiotic biosynthesis.</text>
</comment>
<dbReference type="PANTHER" id="PTHR43775:SF51">
    <property type="entry name" value="INACTIVE PHENOLPHTHIOCEROL SYNTHESIS POLYKETIDE SYNTHASE TYPE I PKS1-RELATED"/>
    <property type="match status" value="1"/>
</dbReference>
<keyword evidence="7" id="KW-0012">Acyltransferase</keyword>
<feature type="compositionally biased region" description="Low complexity" evidence="9">
    <location>
        <begin position="2231"/>
        <end position="2274"/>
    </location>
</feature>
<dbReference type="InterPro" id="IPR036291">
    <property type="entry name" value="NAD(P)-bd_dom_sf"/>
</dbReference>
<dbReference type="InterPro" id="IPR036736">
    <property type="entry name" value="ACP-like_sf"/>
</dbReference>
<dbReference type="GO" id="GO:0004312">
    <property type="term" value="F:fatty acid synthase activity"/>
    <property type="evidence" value="ECO:0007669"/>
    <property type="project" value="TreeGrafter"/>
</dbReference>
<feature type="active site" description="Proton donor; for dehydratase activity" evidence="8">
    <location>
        <position position="1134"/>
    </location>
</feature>
<dbReference type="Gene3D" id="3.40.50.720">
    <property type="entry name" value="NAD(P)-binding Rossmann-like Domain"/>
    <property type="match status" value="2"/>
</dbReference>
<feature type="region of interest" description="N-terminal hotdog fold" evidence="8">
    <location>
        <begin position="2765"/>
        <end position="2890"/>
    </location>
</feature>
<dbReference type="InterPro" id="IPR001227">
    <property type="entry name" value="Ac_transferase_dom_sf"/>
</dbReference>
<feature type="domain" description="PKS/mFAS DH" evidence="12">
    <location>
        <begin position="930"/>
        <end position="1214"/>
    </location>
</feature>
<evidence type="ECO:0000256" key="7">
    <source>
        <dbReference type="ARBA" id="ARBA00023315"/>
    </source>
</evidence>
<dbReference type="PANTHER" id="PTHR43775">
    <property type="entry name" value="FATTY ACID SYNTHASE"/>
    <property type="match status" value="1"/>
</dbReference>
<keyword evidence="3" id="KW-0597">Phosphoprotein</keyword>
<dbReference type="SUPFAM" id="SSF50129">
    <property type="entry name" value="GroES-like"/>
    <property type="match status" value="1"/>
</dbReference>
<evidence type="ECO:0008006" key="15">
    <source>
        <dbReference type="Google" id="ProtNLM"/>
    </source>
</evidence>
<keyword evidence="5" id="KW-0045">Antibiotic biosynthesis</keyword>
<sequence>MSASESEKLEKLEAYLRRTANALVETEKELNAERASRTEPIAVVSMACRLPGGIDTPEGFWELLASGGDAVGGLPSRWDSLGVYDPDPEAVGKSYAREGGFIDGAEDFDASFFGISPREALSMDPQQRLVLETSWEALERAGVRPDSLSESRTGVYLGTMSSDYGNQQGHDLNALDGYSTGNASSVVSGRVSYTLGLQGPAVTVDTACSSSLVSIHLAVQALRQGECELALAGGVTVMSTPALFVEFSRLKGMAADGRCKSFSAGADGAGWAEGAGVLVLKKLSAAQRDGDPVLAVIRGSAVNQDGRSQGLTAPNGPSQQRVIHDALEAARLTPADIDAIEAHGTGTPLGDPIEAGALAEVFGPHRAANRPVYLGSSKSNIGHAQAAAGVIGVIKMVLALEHGVLPKTLHAEEPSPHIEWKDSGLELLNEARAWERGAERIRRAGVSSFGLSGTNAHIVLEEPPAPSAAAPAERTGAAPLPVVVSGRDEAALREQAGRWADWVEERPEVPLADVAVTAARHRSHFESRASVVAAETGGLVEALRALAEGTPHDAVVTGSARERGKVVFVYPGQGSQWVGMGRELLAQNSVFAEMIEACDAALRPFTGWSVREVLAGEEGDHPPYDRVDVVQPALFAMGVGLSAVWRSLGVEPSAVVGHSQGEVVAAVVSGALTLEQGSQIVAQRSQAVLACAGQGGMALIERPVAEVEELIAPYGEALSVAAVNTAGSTVISGQAEAIVKIVAELSERNVYARKINVDYASHNAQMDPLLPGLAAGFEGIAPTGTDIAFYSTVTGQVADGTALNGSYWCRNLREPVRFDRALEQLLDDGHGVFVEISAHPVLSMPLTDGSAERGGIVVGSLARQHGEPAQLLRNLGLLHVQGHDLGWDRVLDSGRLVQLPSYAFQRAHYWMDAPKTSGDVRGVGLDVSEHPWLGAVTSLADGEGHLFTGRISLTEHPWLAGHAAFGSVLVPGTGLLELALTAAHHVGAPGVSELVLTEPLLLGSDGAVRLQVAVGAPESTGRRPVSIYSRPEGSDEEWRRHATGELAESAETAPVPASADNEAFAELAQWPVAGAESVDLAGFYEGFRERGLDYGPAFRGLTELWRKGDTAYGLIRLPEGLAADDFGVHPALLDAALHTLMGVRDEEARQRVFMPFEWTGVELLAAGATELRVRVEVASGADEHLTLTVADGTGHPVVRTRGLAIREASAEQIRAGERAEHLYRVEFRPTRAPGDAEPTGETWALEGDAAIAATLGAQVFADADALLAHLAEGADAPARVLVDATGNAPAADARELTAAALGTLQLLLAEPRLEQTELTWLTRSAVNGVNGVNAEDAGHAGDGVTGLAHAALWGLLRAARAEHADRTLRLIDLGTDPARDDLALAPALTLTDEPELALRDGEIRAARLVRTAKASEAPRLDPDGSVLVTGGTGELGRAVARHLVSVHGVRHLVLTSRRGPEAPGAADLVTELESAGAETVRIVAADVSDRSQAEALLAAPDRPWTAVFHLAAVLDDGLLVSQDAERLARVWQPKAEAALHLHELTQGLDLAAFVLFSSAAGVLGGAGQSNYAAANTFLDALAAHRRAGGLPATSLSWGLWQQAGQGLTATLGQAELARMRRMGIGALTEQQGLAVLDTALGSAHPHLVPVKLDLVTLQRRPDELPALLRGLVRAPKKRVGSAATAPSGLRDQLAAQPEAERLPSLIRLVQREAAVVLGIAAAEGIGAQQVLKELGIDSLMAVELRRRLSSETGVTLPSTLAFDYPTPTAIAGLLLDKLDLSAAQPKAKPNTHRHAAPAAAADDPIAVVSMACRLPGGIDTPEAYWNLLVTGGDAIGELPSRWENLGVYDPDPEAVGKSYAREGGFIEAAADFDAAFFGISQREALSMDPQQRLVLETAWEALERAGIRPGSLSESRTGVYLGAMSSDYGEQGRELDAFDGYVSTGNASSVVSGRVSYALGLQGPAVTVDTACSSSLVSLHLAASALRQGECELALVGGVTVMSTPRLFVEFSRLKGMAPDGRCKSFSALADGAGWSDGVGILVLKRLSAAERDGDRVLAVIRGSAVNQDGRSQGLTAPNGPAQQRVILDALDAARLTPADIDAVEAHGTGTPLGDPIEAGALAEVFGPDREPDRPVYLGSSKSNIGHAQAAAGVAGVMKMILALQHETLPKTLYVDEPSPHIAWDGSGLELLRDARPWAREAARTRRAGVSSFGLSGTNAHVVLEEPPTPSAAATGATGPATGTAPAAATEATEATEPSIATEATEATQPTESALATESIPATASPQAPRPPLPLVLSGRDEPALRTQAARWADWLEGRPEIPVADLAYTAARHRTHFEHRAALTVSSTAEAVTALRALAEGRTPAGAAEGTAADGPLAVLFTGQGSQRPGMGRALHAALPVFRQAFDAACAALDPHLNQPLAELVLSGSALVHETEYAQPALFAVETALFRQWEAWGVRPAAVAGHSIGELAAAHAAGVLTLDDAARLVAARGRLMQACERGGAMASVEASEAEVIEALDTLEVRAGAAQRISIAGVNGPAQTVVSGDEAAVADITGWFTERGRRTRRLTVSHAFHSPHMDAMLDAYWQVAEETAFAAPRIPVVSTVTGTRMGPDLAPGEGLRSAAYWVRQVRDAVRFLDAVRTLEADGITRHLECGPAAVLAAMGADCVHEPAVFTASQRAPKDPDQAPDEVRALVEALGALHAGGREPAWEQVFADRPAPARAAELAAGLPTYAFQRERFWLEPARGAARGARDTGLVPAGHPWLAAVLTLADGEGQLLSGRLSLADHPWLADHAVFGSVLVPGTGLLDLALAAARAAGSERVADLTLAQPLVLAAGEPLRLQVKVGPPDTEGRRKIAVHSQPEASADPAAWTLHASGELADAPAAETPEGLAELAHWPVPGAEPVALDGFYERLGGQGLAYGPAFRGLTALARRGDVAYGHVTLPEPLLRQGVAGHGVHPALLDAALHVLAGVTPGSEQPEGTVLLPFAWTDVTLHATDSTELRVRIALNPREPAHDASPPAAGLRATVLVTDATGEPVLSGALQIRQASAEQLKVTRSEGDHLYRVDFQPVAEPAQAAQPATTLVIGGTGALAETLGATWSAGPEPLLADGPAPERIVIDATTTGPADAAEPATLAALDLVQHLLTEKTARSELVWITRDAVAARPEDTVSDLAHAPLWGLVRAVRGEVPDRTLRLVDLDTATPDREVLAAALATGDEPELALRGGALFAPRLVRTTRAAAAHGGEALTPPAGDGPWHLDIREKGSIDSLELVPVPAAGPLGPHEVRVAVRAAGMNFRDVLNALGMVATPKLGLEFAGTVLETGSAVTHLRPGDRAMGLALGAFGTEVRGDGHLMARLPDTLTFEEGATIPLAFLTAYYALTDLGAVRPGEKLLVHAAAGGVGMAAVQLAHHLGAEVYGTASRPKWDALRALGLPDERIASSRDTAFEQRWLTATGGAGFDAVLNSLAGEFTDASLRLLPHGGRFLEMGKTDIRDAGAVAAAHPGVAYSAFDLMSLEPEHLHRMLTELSGLLADRVITPLPYLAYDVREAPAAFRHMAQGRHTGKLVLTTGRALDPEGVVLLTGGTGELGRGLAAHLVAEHGVRHLVLTSRQGMAAPGARDLVAELEAAGAAGVRILACDVSDRDAVAGLLAEAGRERPLTGVVHLAAVIDDGVVHNQTPERFARVLAPKLAGARHLHELTRELDLAAFVLFSSVAGTLGSPGQSNYGAANAFLDALAAHRHKLGLPATSLAWGLWAQGGAGMTAGLGEAELARMRRQGAQALTAAEGLALFDAALARPEPHLVPLKLDTARLASDDSGARPPALLRALVRTQPRKAKEAAERGSAFRDRLTALPGEEREAELRKFVQQEVTAVLGLSGSVPLDKPMREFGWDSLMAVELKNRLARHTQVAVPNTLAFDYPTPRAIAGYLHGKLSFDDAGGSGGAPRTAAVADTPPQDPAQAAQWAVARIGVERLRHSGLLDRLLELAAPATAKAEAPADALQTAQELTDDEMDAALDAVLGGI</sequence>
<dbReference type="PROSITE" id="PS52004">
    <property type="entry name" value="KS3_2"/>
    <property type="match status" value="2"/>
</dbReference>
<dbReference type="SMART" id="SM00822">
    <property type="entry name" value="PKS_KR"/>
    <property type="match status" value="2"/>
</dbReference>
<feature type="domain" description="Ketosynthase family 3 (KS3)" evidence="11">
    <location>
        <begin position="38"/>
        <end position="462"/>
    </location>
</feature>
<feature type="domain" description="Carrier" evidence="10">
    <location>
        <begin position="1703"/>
        <end position="1778"/>
    </location>
</feature>
<dbReference type="InterPro" id="IPR049900">
    <property type="entry name" value="PKS_mFAS_DH"/>
</dbReference>
<dbReference type="PROSITE" id="PS50075">
    <property type="entry name" value="CARRIER"/>
    <property type="match status" value="2"/>
</dbReference>
<dbReference type="Pfam" id="PF08659">
    <property type="entry name" value="KR"/>
    <property type="match status" value="2"/>
</dbReference>
<evidence type="ECO:0000256" key="6">
    <source>
        <dbReference type="ARBA" id="ARBA00023268"/>
    </source>
</evidence>
<dbReference type="Pfam" id="PF00550">
    <property type="entry name" value="PP-binding"/>
    <property type="match status" value="2"/>
</dbReference>
<dbReference type="InterPro" id="IPR057326">
    <property type="entry name" value="KR_dom"/>
</dbReference>
<dbReference type="InterPro" id="IPR049551">
    <property type="entry name" value="PKS_DH_C"/>
</dbReference>
<dbReference type="Gene3D" id="3.30.70.3290">
    <property type="match status" value="3"/>
</dbReference>
<dbReference type="InterPro" id="IPR049552">
    <property type="entry name" value="PKS_DH_N"/>
</dbReference>
<dbReference type="InterPro" id="IPR020843">
    <property type="entry name" value="ER"/>
</dbReference>
<dbReference type="PROSITE" id="PS52019">
    <property type="entry name" value="PKS_MFAS_DH"/>
    <property type="match status" value="2"/>
</dbReference>
<dbReference type="PROSITE" id="PS00606">
    <property type="entry name" value="KS3_1"/>
    <property type="match status" value="2"/>
</dbReference>
<evidence type="ECO:0000256" key="8">
    <source>
        <dbReference type="PROSITE-ProRule" id="PRU01363"/>
    </source>
</evidence>
<dbReference type="Pfam" id="PF13602">
    <property type="entry name" value="ADH_zinc_N_2"/>
    <property type="match status" value="1"/>
</dbReference>
<dbReference type="InterPro" id="IPR020841">
    <property type="entry name" value="PKS_Beta-ketoAc_synthase_dom"/>
</dbReference>
<dbReference type="InterPro" id="IPR042104">
    <property type="entry name" value="PKS_dehydratase_sf"/>
</dbReference>